<dbReference type="Pfam" id="PF01612">
    <property type="entry name" value="DNA_pol_A_exo1"/>
    <property type="match status" value="1"/>
</dbReference>
<dbReference type="AlphaFoldDB" id="A0AAW0FA30"/>
<dbReference type="SUPFAM" id="SSF53098">
    <property type="entry name" value="Ribonuclease H-like"/>
    <property type="match status" value="1"/>
</dbReference>
<keyword evidence="4" id="KW-1185">Reference proteome</keyword>
<dbReference type="InterPro" id="IPR036397">
    <property type="entry name" value="RNaseH_sf"/>
</dbReference>
<feature type="compositionally biased region" description="Basic residues" evidence="1">
    <location>
        <begin position="326"/>
        <end position="338"/>
    </location>
</feature>
<feature type="domain" description="3'-5' exonuclease" evidence="2">
    <location>
        <begin position="33"/>
        <end position="252"/>
    </location>
</feature>
<evidence type="ECO:0000313" key="3">
    <source>
        <dbReference type="EMBL" id="KAK7678045.1"/>
    </source>
</evidence>
<comment type="caution">
    <text evidence="3">The sequence shown here is derived from an EMBL/GenBank/DDBJ whole genome shotgun (WGS) entry which is preliminary data.</text>
</comment>
<sequence length="376" mass="43045">MSEPEVEVEKTAVETSDNPQEKTEPKEIFNAPYTYVETYNQLADAVLILSRSPYLAVDCEGYDIAQPDGKLSLLTIGTAEARDLFVIDVLNIKDKEEASVVDFVALLTNEAIPKIMWDGRGDFVEISDWYGIEMQGILDLQIAEITARTLRHETESIRFKRFVHSLHYDWDTVHNNPNLFSDIHILRGLDGVVRYHKLGENLAKDTEVVTMHKAGESGRWMERPLPDRLIQYAANDVYLIATVYTYFTERGWIQEELKEQTSRYVNTEKTREHKQRRQEIGAARFLPLGVLSDPSASGDPLYVCSWCERLLDIISFQHYTVVQRTSGKRGKKKSKKSRQGSATTRSLRRKPCCRVCVVSAMKSEVSINDEWITIET</sequence>
<dbReference type="Proteomes" id="UP001385951">
    <property type="component" value="Unassembled WGS sequence"/>
</dbReference>
<dbReference type="GO" id="GO:0003676">
    <property type="term" value="F:nucleic acid binding"/>
    <property type="evidence" value="ECO:0007669"/>
    <property type="project" value="InterPro"/>
</dbReference>
<evidence type="ECO:0000313" key="4">
    <source>
        <dbReference type="Proteomes" id="UP001385951"/>
    </source>
</evidence>
<evidence type="ECO:0000259" key="2">
    <source>
        <dbReference type="SMART" id="SM00474"/>
    </source>
</evidence>
<dbReference type="GO" id="GO:0006139">
    <property type="term" value="P:nucleobase-containing compound metabolic process"/>
    <property type="evidence" value="ECO:0007669"/>
    <property type="project" value="InterPro"/>
</dbReference>
<accession>A0AAW0FA30</accession>
<proteinExistence type="predicted"/>
<dbReference type="Gene3D" id="3.30.420.10">
    <property type="entry name" value="Ribonuclease H-like superfamily/Ribonuclease H"/>
    <property type="match status" value="1"/>
</dbReference>
<evidence type="ECO:0000256" key="1">
    <source>
        <dbReference type="SAM" id="MobiDB-lite"/>
    </source>
</evidence>
<gene>
    <name evidence="3" type="ORF">QCA50_018986</name>
</gene>
<dbReference type="InterPro" id="IPR002562">
    <property type="entry name" value="3'-5'_exonuclease_dom"/>
</dbReference>
<name>A0AAW0FA30_9APHY</name>
<organism evidence="3 4">
    <name type="scientific">Cerrena zonata</name>
    <dbReference type="NCBI Taxonomy" id="2478898"/>
    <lineage>
        <taxon>Eukaryota</taxon>
        <taxon>Fungi</taxon>
        <taxon>Dikarya</taxon>
        <taxon>Basidiomycota</taxon>
        <taxon>Agaricomycotina</taxon>
        <taxon>Agaricomycetes</taxon>
        <taxon>Polyporales</taxon>
        <taxon>Cerrenaceae</taxon>
        <taxon>Cerrena</taxon>
    </lineage>
</organism>
<dbReference type="PANTHER" id="PTHR43040">
    <property type="entry name" value="RIBONUCLEASE D"/>
    <property type="match status" value="1"/>
</dbReference>
<reference evidence="3 4" key="1">
    <citation type="submission" date="2022-09" db="EMBL/GenBank/DDBJ databases">
        <authorList>
            <person name="Palmer J.M."/>
        </authorList>
    </citation>
    <scope>NUCLEOTIDE SEQUENCE [LARGE SCALE GENOMIC DNA]</scope>
    <source>
        <strain evidence="3 4">DSM 7382</strain>
    </source>
</reference>
<dbReference type="SMART" id="SM00474">
    <property type="entry name" value="35EXOc"/>
    <property type="match status" value="1"/>
</dbReference>
<feature type="region of interest" description="Disordered" evidence="1">
    <location>
        <begin position="1"/>
        <end position="25"/>
    </location>
</feature>
<dbReference type="EMBL" id="JASBNA010000078">
    <property type="protein sequence ID" value="KAK7678045.1"/>
    <property type="molecule type" value="Genomic_DNA"/>
</dbReference>
<dbReference type="InterPro" id="IPR012337">
    <property type="entry name" value="RNaseH-like_sf"/>
</dbReference>
<dbReference type="PANTHER" id="PTHR43040:SF1">
    <property type="entry name" value="RIBONUCLEASE D"/>
    <property type="match status" value="1"/>
</dbReference>
<protein>
    <recommendedName>
        <fullName evidence="2">3'-5' exonuclease domain-containing protein</fullName>
    </recommendedName>
</protein>
<dbReference type="GO" id="GO:0008408">
    <property type="term" value="F:3'-5' exonuclease activity"/>
    <property type="evidence" value="ECO:0007669"/>
    <property type="project" value="InterPro"/>
</dbReference>
<feature type="region of interest" description="Disordered" evidence="1">
    <location>
        <begin position="326"/>
        <end position="346"/>
    </location>
</feature>